<dbReference type="GO" id="GO:0005783">
    <property type="term" value="C:endoplasmic reticulum"/>
    <property type="evidence" value="ECO:0007669"/>
    <property type="project" value="TreeGrafter"/>
</dbReference>
<dbReference type="PANTHER" id="PTHR43272">
    <property type="entry name" value="LONG-CHAIN-FATTY-ACID--COA LIGASE"/>
    <property type="match status" value="1"/>
</dbReference>
<dbReference type="Gene3D" id="3.40.50.12780">
    <property type="entry name" value="N-terminal domain of ligase-like"/>
    <property type="match status" value="1"/>
</dbReference>
<reference evidence="5" key="1">
    <citation type="journal article" date="2014" name="Proc. Natl. Acad. Sci. U.S.A.">
        <title>Extensive sampling of basidiomycete genomes demonstrates inadequacy of the white-rot/brown-rot paradigm for wood decay fungi.</title>
        <authorList>
            <person name="Riley R."/>
            <person name="Salamov A.A."/>
            <person name="Brown D.W."/>
            <person name="Nagy L.G."/>
            <person name="Floudas D."/>
            <person name="Held B.W."/>
            <person name="Levasseur A."/>
            <person name="Lombard V."/>
            <person name="Morin E."/>
            <person name="Otillar R."/>
            <person name="Lindquist E.A."/>
            <person name="Sun H."/>
            <person name="LaButti K.M."/>
            <person name="Schmutz J."/>
            <person name="Jabbour D."/>
            <person name="Luo H."/>
            <person name="Baker S.E."/>
            <person name="Pisabarro A.G."/>
            <person name="Walton J.D."/>
            <person name="Blanchette R.A."/>
            <person name="Henrissat B."/>
            <person name="Martin F."/>
            <person name="Cullen D."/>
            <person name="Hibbett D.S."/>
            <person name="Grigoriev I.V."/>
        </authorList>
    </citation>
    <scope>NUCLEOTIDE SEQUENCE [LARGE SCALE GENOMIC DNA]</scope>
    <source>
        <strain evidence="5">FD-172 SS1</strain>
    </source>
</reference>
<dbReference type="Pfam" id="PF00501">
    <property type="entry name" value="AMP-binding"/>
    <property type="match status" value="1"/>
</dbReference>
<sequence>MNNYYAMNVIPFPATLDYSKQSIELPGTRRPGQTGHYRNAIWPDTTPPDVPLKNLVDAFHSGLAHSYNDPFLGERPIISRNPLTFANKFVWQTYAEVDVRRRAVGSAVEHFFRSGKCAPGVEGLETVGLWSGNRPEWQIVDLACMAYGKVSVSLYDTFGPDSVEYILKHAEVPIVFASSAHVAALLSVSAKCPALKIIVTFDELQEETRQALNTWGADRGVEIMTLKEVEALGKEKPLDIITPTPDQVATICYTSGTTSLPKGVVITHSQAVAGGLGAFHYDKMNKTSVLLSYLPLAHIYERLGEYGILALGGRIGYFSGDPLRLLEDAQILKPTIFLSVPRVLNRIYLAALPVMSAPGVKGALLRKAVEVKMKQLHETGINTHALWDRLVFGKIAGALGGRVTFLSSGSAPINTKVMDFLKIAFSCYVAEGYGMTENCAICTITLPGDPTASGTIGPPQQPCEVKLVDVPAMGYTAEDKPNPRGELCMRGPVRFSRYYRDEKNTREAIDGEGWLHTGDVGEIDSQGRFKIIDRVKNIMKLAQGEYVALEKVENTYSTCPIVAQIFVHGDSLQDHVLAVVVPDPDALAATAKRAGVNEPGRTAKDFVADKRVVRQVLSDMTKFAKQHGLKGFETVKGVHLSLEPFTSDNGTLTATLKLKRKAAYEMYKDILDGMYAAAPARL</sequence>
<dbReference type="InterPro" id="IPR000873">
    <property type="entry name" value="AMP-dep_synth/lig_dom"/>
</dbReference>
<dbReference type="Proteomes" id="UP000027195">
    <property type="component" value="Unassembled WGS sequence"/>
</dbReference>
<evidence type="ECO:0000256" key="1">
    <source>
        <dbReference type="ARBA" id="ARBA00022741"/>
    </source>
</evidence>
<evidence type="ECO:0000313" key="4">
    <source>
        <dbReference type="EMBL" id="KDQ16338.1"/>
    </source>
</evidence>
<dbReference type="PROSITE" id="PS00455">
    <property type="entry name" value="AMP_BINDING"/>
    <property type="match status" value="1"/>
</dbReference>
<dbReference type="SUPFAM" id="SSF56801">
    <property type="entry name" value="Acetyl-CoA synthetase-like"/>
    <property type="match status" value="1"/>
</dbReference>
<dbReference type="InParanoid" id="A0A067MKS6"/>
<dbReference type="GO" id="GO:0016020">
    <property type="term" value="C:membrane"/>
    <property type="evidence" value="ECO:0007669"/>
    <property type="project" value="TreeGrafter"/>
</dbReference>
<dbReference type="InterPro" id="IPR020845">
    <property type="entry name" value="AMP-binding_CS"/>
</dbReference>
<evidence type="ECO:0000259" key="3">
    <source>
        <dbReference type="Pfam" id="PF00501"/>
    </source>
</evidence>
<feature type="domain" description="AMP-dependent synthetase/ligase" evidence="3">
    <location>
        <begin position="88"/>
        <end position="499"/>
    </location>
</feature>
<dbReference type="AlphaFoldDB" id="A0A067MKS6"/>
<protein>
    <recommendedName>
        <fullName evidence="3">AMP-dependent synthetase/ligase domain-containing protein</fullName>
    </recommendedName>
</protein>
<keyword evidence="1" id="KW-0547">Nucleotide-binding</keyword>
<dbReference type="STRING" id="930990.A0A067MKS6"/>
<keyword evidence="5" id="KW-1185">Reference proteome</keyword>
<proteinExistence type="predicted"/>
<dbReference type="GO" id="GO:0004467">
    <property type="term" value="F:long-chain fatty acid-CoA ligase activity"/>
    <property type="evidence" value="ECO:0007669"/>
    <property type="project" value="TreeGrafter"/>
</dbReference>
<dbReference type="EMBL" id="KL198028">
    <property type="protein sequence ID" value="KDQ16338.1"/>
    <property type="molecule type" value="Genomic_DNA"/>
</dbReference>
<evidence type="ECO:0000313" key="5">
    <source>
        <dbReference type="Proteomes" id="UP000027195"/>
    </source>
</evidence>
<dbReference type="PANTHER" id="PTHR43272:SF33">
    <property type="entry name" value="AMP-BINDING DOMAIN-CONTAINING PROTEIN-RELATED"/>
    <property type="match status" value="1"/>
</dbReference>
<dbReference type="InterPro" id="IPR042099">
    <property type="entry name" value="ANL_N_sf"/>
</dbReference>
<accession>A0A067MKS6</accession>
<dbReference type="HOGENOM" id="CLU_000022_45_4_1"/>
<keyword evidence="2" id="KW-0067">ATP-binding</keyword>
<dbReference type="GO" id="GO:0005524">
    <property type="term" value="F:ATP binding"/>
    <property type="evidence" value="ECO:0007669"/>
    <property type="project" value="UniProtKB-KW"/>
</dbReference>
<name>A0A067MKS6_BOTB1</name>
<organism evidence="4 5">
    <name type="scientific">Botryobasidium botryosum (strain FD-172 SS1)</name>
    <dbReference type="NCBI Taxonomy" id="930990"/>
    <lineage>
        <taxon>Eukaryota</taxon>
        <taxon>Fungi</taxon>
        <taxon>Dikarya</taxon>
        <taxon>Basidiomycota</taxon>
        <taxon>Agaricomycotina</taxon>
        <taxon>Agaricomycetes</taxon>
        <taxon>Cantharellales</taxon>
        <taxon>Botryobasidiaceae</taxon>
        <taxon>Botryobasidium</taxon>
    </lineage>
</organism>
<gene>
    <name evidence="4" type="ORF">BOTBODRAFT_31028</name>
</gene>
<dbReference type="OrthoDB" id="1700726at2759"/>
<evidence type="ECO:0000256" key="2">
    <source>
        <dbReference type="ARBA" id="ARBA00022840"/>
    </source>
</evidence>